<gene>
    <name evidence="2" type="ORF">DVH24_005631</name>
</gene>
<proteinExistence type="predicted"/>
<dbReference type="PANTHER" id="PTHR35741:SF1">
    <property type="entry name" value="FACTOR CWC22-LIKE PROTEIN, PUTATIVE (DUF3245)-RELATED"/>
    <property type="match status" value="1"/>
</dbReference>
<dbReference type="EMBL" id="RDQH01000337">
    <property type="protein sequence ID" value="RXH83378.1"/>
    <property type="molecule type" value="Genomic_DNA"/>
</dbReference>
<organism evidence="2 3">
    <name type="scientific">Malus domestica</name>
    <name type="common">Apple</name>
    <name type="synonym">Pyrus malus</name>
    <dbReference type="NCBI Taxonomy" id="3750"/>
    <lineage>
        <taxon>Eukaryota</taxon>
        <taxon>Viridiplantae</taxon>
        <taxon>Streptophyta</taxon>
        <taxon>Embryophyta</taxon>
        <taxon>Tracheophyta</taxon>
        <taxon>Spermatophyta</taxon>
        <taxon>Magnoliopsida</taxon>
        <taxon>eudicotyledons</taxon>
        <taxon>Gunneridae</taxon>
        <taxon>Pentapetalae</taxon>
        <taxon>rosids</taxon>
        <taxon>fabids</taxon>
        <taxon>Rosales</taxon>
        <taxon>Rosaceae</taxon>
        <taxon>Amygdaloideae</taxon>
        <taxon>Maleae</taxon>
        <taxon>Malus</taxon>
    </lineage>
</organism>
<dbReference type="STRING" id="3750.A0A498III2"/>
<dbReference type="AlphaFoldDB" id="A0A498III2"/>
<dbReference type="PANTHER" id="PTHR35741">
    <property type="entry name" value="FACTOR CWC22-LIKE PROTEIN, PUTATIVE (DUF3245)-RELATED"/>
    <property type="match status" value="1"/>
</dbReference>
<dbReference type="Proteomes" id="UP000290289">
    <property type="component" value="Chromosome 11"/>
</dbReference>
<sequence length="86" mass="9686">MLQIDPELFIEFCRLGLGVVAPRPSKFVPSNDPLERKLRYKLDAARRNAAKIAEESTLAAKDDDEEDSRTSAFAKKRPATLVHEKC</sequence>
<reference evidence="2 3" key="1">
    <citation type="submission" date="2018-10" db="EMBL/GenBank/DDBJ databases">
        <title>A high-quality apple genome assembly.</title>
        <authorList>
            <person name="Hu J."/>
        </authorList>
    </citation>
    <scope>NUCLEOTIDE SEQUENCE [LARGE SCALE GENOMIC DNA]</scope>
    <source>
        <strain evidence="3">cv. HFTH1</strain>
        <tissue evidence="2">Young leaf</tissue>
    </source>
</reference>
<evidence type="ECO:0000313" key="2">
    <source>
        <dbReference type="EMBL" id="RXH83378.1"/>
    </source>
</evidence>
<protein>
    <submittedName>
        <fullName evidence="2">Uncharacterized protein</fullName>
    </submittedName>
</protein>
<keyword evidence="3" id="KW-1185">Reference proteome</keyword>
<comment type="caution">
    <text evidence="2">The sequence shown here is derived from an EMBL/GenBank/DDBJ whole genome shotgun (WGS) entry which is preliminary data.</text>
</comment>
<evidence type="ECO:0000313" key="3">
    <source>
        <dbReference type="Proteomes" id="UP000290289"/>
    </source>
</evidence>
<name>A0A498III2_MALDO</name>
<accession>A0A498III2</accession>
<feature type="region of interest" description="Disordered" evidence="1">
    <location>
        <begin position="53"/>
        <end position="86"/>
    </location>
</feature>
<evidence type="ECO:0000256" key="1">
    <source>
        <dbReference type="SAM" id="MobiDB-lite"/>
    </source>
</evidence>